<protein>
    <recommendedName>
        <fullName evidence="4">J domain-containing protein</fullName>
    </recommendedName>
</protein>
<dbReference type="EMBL" id="DF237765">
    <property type="protein sequence ID" value="GAQ91603.1"/>
    <property type="molecule type" value="Genomic_DNA"/>
</dbReference>
<name>A0A1Y1ILT3_KLENI</name>
<organism evidence="2 3">
    <name type="scientific">Klebsormidium nitens</name>
    <name type="common">Green alga</name>
    <name type="synonym">Ulothrix nitens</name>
    <dbReference type="NCBI Taxonomy" id="105231"/>
    <lineage>
        <taxon>Eukaryota</taxon>
        <taxon>Viridiplantae</taxon>
        <taxon>Streptophyta</taxon>
        <taxon>Klebsormidiophyceae</taxon>
        <taxon>Klebsormidiales</taxon>
        <taxon>Klebsormidiaceae</taxon>
        <taxon>Klebsormidium</taxon>
    </lineage>
</organism>
<evidence type="ECO:0000256" key="1">
    <source>
        <dbReference type="SAM" id="Coils"/>
    </source>
</evidence>
<proteinExistence type="predicted"/>
<gene>
    <name evidence="2" type="ORF">KFL_008160030</name>
</gene>
<evidence type="ECO:0000313" key="2">
    <source>
        <dbReference type="EMBL" id="GAQ91603.1"/>
    </source>
</evidence>
<sequence>MKQQSNQASVAKYRTSLRRERAIFRAPHIAKYRALALTAVPEPPEPEAPRYTPPPISWLLADAQFTPNEVKSRFGSGEIQLSHSSWSLKFHPDKVEGRSANHLEDFQRHYSHKLRGIEKGEVERSHRAIQALYATELFAPLNEQRFKPGLIAQKAGGVLWKAWLNVEAALVTDYTVYLQRLAEFEEQMERSKELLDAARKAWVEVKLERRFRLSKAFRRCHTSLDK</sequence>
<evidence type="ECO:0000313" key="3">
    <source>
        <dbReference type="Proteomes" id="UP000054558"/>
    </source>
</evidence>
<dbReference type="AlphaFoldDB" id="A0A1Y1ILT3"/>
<keyword evidence="3" id="KW-1185">Reference proteome</keyword>
<feature type="coiled-coil region" evidence="1">
    <location>
        <begin position="174"/>
        <end position="201"/>
    </location>
</feature>
<evidence type="ECO:0008006" key="4">
    <source>
        <dbReference type="Google" id="ProtNLM"/>
    </source>
</evidence>
<dbReference type="Proteomes" id="UP000054558">
    <property type="component" value="Unassembled WGS sequence"/>
</dbReference>
<accession>A0A1Y1ILT3</accession>
<keyword evidence="1" id="KW-0175">Coiled coil</keyword>
<reference evidence="2 3" key="1">
    <citation type="journal article" date="2014" name="Nat. Commun.">
        <title>Klebsormidium flaccidum genome reveals primary factors for plant terrestrial adaptation.</title>
        <authorList>
            <person name="Hori K."/>
            <person name="Maruyama F."/>
            <person name="Fujisawa T."/>
            <person name="Togashi T."/>
            <person name="Yamamoto N."/>
            <person name="Seo M."/>
            <person name="Sato S."/>
            <person name="Yamada T."/>
            <person name="Mori H."/>
            <person name="Tajima N."/>
            <person name="Moriyama T."/>
            <person name="Ikeuchi M."/>
            <person name="Watanabe M."/>
            <person name="Wada H."/>
            <person name="Kobayashi K."/>
            <person name="Saito M."/>
            <person name="Masuda T."/>
            <person name="Sasaki-Sekimoto Y."/>
            <person name="Mashiguchi K."/>
            <person name="Awai K."/>
            <person name="Shimojima M."/>
            <person name="Masuda S."/>
            <person name="Iwai M."/>
            <person name="Nobusawa T."/>
            <person name="Narise T."/>
            <person name="Kondo S."/>
            <person name="Saito H."/>
            <person name="Sato R."/>
            <person name="Murakawa M."/>
            <person name="Ihara Y."/>
            <person name="Oshima-Yamada Y."/>
            <person name="Ohtaka K."/>
            <person name="Satoh M."/>
            <person name="Sonobe K."/>
            <person name="Ishii M."/>
            <person name="Ohtani R."/>
            <person name="Kanamori-Sato M."/>
            <person name="Honoki R."/>
            <person name="Miyazaki D."/>
            <person name="Mochizuki H."/>
            <person name="Umetsu J."/>
            <person name="Higashi K."/>
            <person name="Shibata D."/>
            <person name="Kamiya Y."/>
            <person name="Sato N."/>
            <person name="Nakamura Y."/>
            <person name="Tabata S."/>
            <person name="Ida S."/>
            <person name="Kurokawa K."/>
            <person name="Ohta H."/>
        </authorList>
    </citation>
    <scope>NUCLEOTIDE SEQUENCE [LARGE SCALE GENOMIC DNA]</scope>
    <source>
        <strain evidence="2 3">NIES-2285</strain>
    </source>
</reference>